<protein>
    <submittedName>
        <fullName evidence="2">Secreted seminal-vesicle Ly-6 protein 1</fullName>
    </submittedName>
</protein>
<reference evidence="2" key="2">
    <citation type="submission" date="2025-08" db="UniProtKB">
        <authorList>
            <consortium name="Ensembl"/>
        </authorList>
    </citation>
    <scope>IDENTIFICATION</scope>
    <source>
        <strain evidence="2">Hereford</strain>
    </source>
</reference>
<gene>
    <name evidence="2" type="primary">SSLP1</name>
</gene>
<evidence type="ECO:0000313" key="3">
    <source>
        <dbReference type="Proteomes" id="UP000009136"/>
    </source>
</evidence>
<sequence>MPFTRNIFSGVPWGWGDNQLASGIRGAAVMDLPFLQRHRGSLGGLRSSLCSGAGLVPRGTHASARVEAKQGKITCLPEHSSGGGKPSASRRPWVKGALPPELPGGWSGRTLLCWFHFPALECFQCNRVNASGVCETGGSTCQTQGSQQCFLRRIFENGTLSYGHQGCSQLCIPMKLFNPSVIVEYKCCHDSPLCNKF</sequence>
<dbReference type="InterPro" id="IPR016054">
    <property type="entry name" value="LY6_UPA_recep-like"/>
</dbReference>
<dbReference type="Pfam" id="PF00021">
    <property type="entry name" value="UPAR_LY6"/>
    <property type="match status" value="1"/>
</dbReference>
<evidence type="ECO:0000259" key="1">
    <source>
        <dbReference type="Pfam" id="PF00021"/>
    </source>
</evidence>
<accession>A0AAA9SY71</accession>
<reference evidence="2" key="1">
    <citation type="submission" date="2018-03" db="EMBL/GenBank/DDBJ databases">
        <title>ARS-UCD1.2.</title>
        <authorList>
            <person name="Rosen B.D."/>
            <person name="Bickhart D.M."/>
            <person name="Koren S."/>
            <person name="Schnabel R.D."/>
            <person name="Hall R."/>
            <person name="Zimin A."/>
            <person name="Dreischer C."/>
            <person name="Schultheiss S."/>
            <person name="Schroeder S.G."/>
            <person name="Elsik C.G."/>
            <person name="Couldrey C."/>
            <person name="Liu G.E."/>
            <person name="Van Tassell C.P."/>
            <person name="Phillippy A.M."/>
            <person name="Smith T.P.L."/>
            <person name="Medrano J.F."/>
        </authorList>
    </citation>
    <scope>NUCLEOTIDE SEQUENCE [LARGE SCALE GENOMIC DNA]</scope>
    <source>
        <strain evidence="2">Hereford</strain>
    </source>
</reference>
<dbReference type="Proteomes" id="UP000009136">
    <property type="component" value="Chromosome 29"/>
</dbReference>
<organism evidence="2 3">
    <name type="scientific">Bos taurus</name>
    <name type="common">Bovine</name>
    <dbReference type="NCBI Taxonomy" id="9913"/>
    <lineage>
        <taxon>Eukaryota</taxon>
        <taxon>Metazoa</taxon>
        <taxon>Chordata</taxon>
        <taxon>Craniata</taxon>
        <taxon>Vertebrata</taxon>
        <taxon>Euteleostomi</taxon>
        <taxon>Mammalia</taxon>
        <taxon>Eutheria</taxon>
        <taxon>Laurasiatheria</taxon>
        <taxon>Artiodactyla</taxon>
        <taxon>Ruminantia</taxon>
        <taxon>Pecora</taxon>
        <taxon>Bovidae</taxon>
        <taxon>Bovinae</taxon>
        <taxon>Bos</taxon>
    </lineage>
</organism>
<name>A0AAA9SY71_BOVIN</name>
<evidence type="ECO:0000313" key="2">
    <source>
        <dbReference type="Ensembl" id="ENSBTAP00000089035.1"/>
    </source>
</evidence>
<reference evidence="2" key="3">
    <citation type="submission" date="2025-09" db="UniProtKB">
        <authorList>
            <consortium name="Ensembl"/>
        </authorList>
    </citation>
    <scope>IDENTIFICATION</scope>
    <source>
        <strain evidence="2">Hereford</strain>
    </source>
</reference>
<dbReference type="CDD" id="cd23628">
    <property type="entry name" value="TFP_LU_ECD_SP10_like"/>
    <property type="match status" value="1"/>
</dbReference>
<dbReference type="AlphaFoldDB" id="A0AAA9SY71"/>
<keyword evidence="3" id="KW-1185">Reference proteome</keyword>
<dbReference type="Ensembl" id="ENSBTAT00000098608.1">
    <property type="protein sequence ID" value="ENSBTAP00000089035.1"/>
    <property type="gene ID" value="ENSBTAG00000052794.2"/>
</dbReference>
<proteinExistence type="predicted"/>
<feature type="domain" description="UPAR/Ly6" evidence="1">
    <location>
        <begin position="119"/>
        <end position="196"/>
    </location>
</feature>
<dbReference type="GeneTree" id="ENSGT00940000163158"/>